<protein>
    <submittedName>
        <fullName evidence="1">ORFIV</fullName>
    </submittedName>
</protein>
<dbReference type="EMBL" id="AY753327">
    <property type="protein sequence ID" value="AAW73034.1"/>
    <property type="molecule type" value="Genomic_DNA"/>
</dbReference>
<organismHost>
    <name type="scientific">Crustacea</name>
    <name type="common">crustaceans</name>
    <dbReference type="NCBI Taxonomy" id="6657"/>
</organismHost>
<name>Q5ERJ6_WSSV</name>
<proteinExistence type="predicted"/>
<reference evidence="1" key="1">
    <citation type="journal article" date="2005" name="Virus Res.">
        <title>Fitness and virulence of an ancestral White Spot Syndrome Virus isolate from shrimp.</title>
        <authorList>
            <person name="Marks H."/>
            <person name="van Duijse J.J."/>
            <person name="Zuidema D."/>
            <person name="van Hulten M.C."/>
            <person name="Vlak J.M."/>
        </authorList>
    </citation>
    <scope>NUCLEOTIDE SEQUENCE</scope>
    <source>
        <strain evidence="1">TH-96-II</strain>
    </source>
</reference>
<evidence type="ECO:0000313" key="1">
    <source>
        <dbReference type="EMBL" id="AAW73034.1"/>
    </source>
</evidence>
<organism evidence="1">
    <name type="scientific">White spot syndrome virus</name>
    <name type="common">WSSV</name>
    <name type="synonym">White spot bacilliform virus</name>
    <dbReference type="NCBI Taxonomy" id="92652"/>
    <lineage>
        <taxon>Viruses</taxon>
        <taxon>Viruses incertae sedis</taxon>
        <taxon>Naldaviricetes</taxon>
        <taxon>Nimaviridae</taxon>
        <taxon>Whispovirus</taxon>
        <taxon>White spot syndrome virus</taxon>
    </lineage>
</organism>
<sequence length="304" mass="34441">MDGTTTTNRDYFKEEIIKILSELPSDEEWIRESGNIVKRKIEQNIQKRTKALEPSVKTTIENNVDKEFNDHVSSQVPNGFFEDFKPIYREHTENLLKEVENGQIEAKTRTVLYSLINKSAEAQRGVVTSTFGDDDKKWKSFLRGFTLISNKAFMRSNGTIKFGDFGSAVGYPFRTEYKVLLEDQAGNNVPHNALMKFEAGDGKVVIKVKRIDDEKIGLHFFVHVQALGGGNIHFRNTGSGDPNNYSFEKNSYRGKLPAKPLTGHVDLRDNETEYRTICVINTPRIAQSHMTSGDPSIAIHVMCM</sequence>
<accession>Q5ERJ6</accession>